<keyword evidence="4" id="KW-0479">Metal-binding</keyword>
<dbReference type="InterPro" id="IPR000222">
    <property type="entry name" value="PP2C_BS"/>
</dbReference>
<evidence type="ECO:0000256" key="3">
    <source>
        <dbReference type="ARBA" id="ARBA00013081"/>
    </source>
</evidence>
<evidence type="ECO:0000256" key="8">
    <source>
        <dbReference type="ARBA" id="ARBA00023211"/>
    </source>
</evidence>
<evidence type="ECO:0000256" key="6">
    <source>
        <dbReference type="ARBA" id="ARBA00022842"/>
    </source>
</evidence>
<dbReference type="GO" id="GO:0004722">
    <property type="term" value="F:protein serine/threonine phosphatase activity"/>
    <property type="evidence" value="ECO:0000318"/>
    <property type="project" value="GO_Central"/>
</dbReference>
<keyword evidence="5 9" id="KW-0378">Hydrolase</keyword>
<reference evidence="12 13" key="1">
    <citation type="journal article" date="2014" name="Nat. Commun.">
        <title>Klebsormidium flaccidum genome reveals primary factors for plant terrestrial adaptation.</title>
        <authorList>
            <person name="Hori K."/>
            <person name="Maruyama F."/>
            <person name="Fujisawa T."/>
            <person name="Togashi T."/>
            <person name="Yamamoto N."/>
            <person name="Seo M."/>
            <person name="Sato S."/>
            <person name="Yamada T."/>
            <person name="Mori H."/>
            <person name="Tajima N."/>
            <person name="Moriyama T."/>
            <person name="Ikeuchi M."/>
            <person name="Watanabe M."/>
            <person name="Wada H."/>
            <person name="Kobayashi K."/>
            <person name="Saito M."/>
            <person name="Masuda T."/>
            <person name="Sasaki-Sekimoto Y."/>
            <person name="Mashiguchi K."/>
            <person name="Awai K."/>
            <person name="Shimojima M."/>
            <person name="Masuda S."/>
            <person name="Iwai M."/>
            <person name="Nobusawa T."/>
            <person name="Narise T."/>
            <person name="Kondo S."/>
            <person name="Saito H."/>
            <person name="Sato R."/>
            <person name="Murakawa M."/>
            <person name="Ihara Y."/>
            <person name="Oshima-Yamada Y."/>
            <person name="Ohtaka K."/>
            <person name="Satoh M."/>
            <person name="Sonobe K."/>
            <person name="Ishii M."/>
            <person name="Ohtani R."/>
            <person name="Kanamori-Sato M."/>
            <person name="Honoki R."/>
            <person name="Miyazaki D."/>
            <person name="Mochizuki H."/>
            <person name="Umetsu J."/>
            <person name="Higashi K."/>
            <person name="Shibata D."/>
            <person name="Kamiya Y."/>
            <person name="Sato N."/>
            <person name="Nakamura Y."/>
            <person name="Tabata S."/>
            <person name="Ida S."/>
            <person name="Kurokawa K."/>
            <person name="Ohta H."/>
        </authorList>
    </citation>
    <scope>NUCLEOTIDE SEQUENCE [LARGE SCALE GENOMIC DNA]</scope>
    <source>
        <strain evidence="12 13">NIES-2285</strain>
    </source>
</reference>
<gene>
    <name evidence="12" type="ORF">KFL_008080010</name>
</gene>
<dbReference type="SMART" id="SM00332">
    <property type="entry name" value="PP2Cc"/>
    <property type="match status" value="1"/>
</dbReference>
<dbReference type="GO" id="GO:0007165">
    <property type="term" value="P:signal transduction"/>
    <property type="evidence" value="ECO:0000318"/>
    <property type="project" value="GO_Central"/>
</dbReference>
<dbReference type="Gene3D" id="3.60.40.10">
    <property type="entry name" value="PPM-type phosphatase domain"/>
    <property type="match status" value="2"/>
</dbReference>
<evidence type="ECO:0000256" key="9">
    <source>
        <dbReference type="RuleBase" id="RU003465"/>
    </source>
</evidence>
<feature type="domain" description="PPM-type phosphatase" evidence="11">
    <location>
        <begin position="23"/>
        <end position="428"/>
    </location>
</feature>
<dbReference type="OrthoDB" id="10264738at2759"/>
<name>A0A1Y1IL84_KLENI</name>
<dbReference type="SUPFAM" id="SSF81606">
    <property type="entry name" value="PP2C-like"/>
    <property type="match status" value="1"/>
</dbReference>
<evidence type="ECO:0000313" key="12">
    <source>
        <dbReference type="EMBL" id="GAQ91564.1"/>
    </source>
</evidence>
<evidence type="ECO:0000256" key="4">
    <source>
        <dbReference type="ARBA" id="ARBA00022723"/>
    </source>
</evidence>
<dbReference type="InterPro" id="IPR036457">
    <property type="entry name" value="PPM-type-like_dom_sf"/>
</dbReference>
<feature type="region of interest" description="Disordered" evidence="10">
    <location>
        <begin position="112"/>
        <end position="231"/>
    </location>
</feature>
<keyword evidence="7 9" id="KW-0904">Protein phosphatase</keyword>
<evidence type="ECO:0000256" key="5">
    <source>
        <dbReference type="ARBA" id="ARBA00022801"/>
    </source>
</evidence>
<proteinExistence type="inferred from homology"/>
<dbReference type="CDD" id="cd00143">
    <property type="entry name" value="PP2Cc"/>
    <property type="match status" value="1"/>
</dbReference>
<protein>
    <recommendedName>
        <fullName evidence="3">protein-serine/threonine phosphatase</fullName>
        <ecNumber evidence="3">3.1.3.16</ecNumber>
    </recommendedName>
</protein>
<keyword evidence="8" id="KW-0464">Manganese</keyword>
<dbReference type="InterPro" id="IPR001932">
    <property type="entry name" value="PPM-type_phosphatase-like_dom"/>
</dbReference>
<keyword evidence="13" id="KW-1185">Reference proteome</keyword>
<dbReference type="PROSITE" id="PS01032">
    <property type="entry name" value="PPM_1"/>
    <property type="match status" value="1"/>
</dbReference>
<dbReference type="PANTHER" id="PTHR13832">
    <property type="entry name" value="PROTEIN PHOSPHATASE 2C"/>
    <property type="match status" value="1"/>
</dbReference>
<comment type="similarity">
    <text evidence="9">Belongs to the PP2C family.</text>
</comment>
<dbReference type="STRING" id="105231.A0A1Y1IL84"/>
<dbReference type="InterPro" id="IPR015655">
    <property type="entry name" value="PP2C"/>
</dbReference>
<evidence type="ECO:0000256" key="1">
    <source>
        <dbReference type="ARBA" id="ARBA00001936"/>
    </source>
</evidence>
<comment type="cofactor">
    <cofactor evidence="1">
        <name>Mn(2+)</name>
        <dbReference type="ChEBI" id="CHEBI:29035"/>
    </cofactor>
</comment>
<dbReference type="EMBL" id="DF237757">
    <property type="protein sequence ID" value="GAQ91564.1"/>
    <property type="molecule type" value="Genomic_DNA"/>
</dbReference>
<evidence type="ECO:0000313" key="13">
    <source>
        <dbReference type="Proteomes" id="UP000054558"/>
    </source>
</evidence>
<dbReference type="PROSITE" id="PS51746">
    <property type="entry name" value="PPM_2"/>
    <property type="match status" value="1"/>
</dbReference>
<comment type="cofactor">
    <cofactor evidence="2">
        <name>Mg(2+)</name>
        <dbReference type="ChEBI" id="CHEBI:18420"/>
    </cofactor>
</comment>
<dbReference type="EC" id="3.1.3.16" evidence="3"/>
<dbReference type="PANTHER" id="PTHR13832:SF840">
    <property type="entry name" value="PROTEIN PHOSPHATASE 2C 60-RELATED"/>
    <property type="match status" value="1"/>
</dbReference>
<organism evidence="12 13">
    <name type="scientific">Klebsormidium nitens</name>
    <name type="common">Green alga</name>
    <name type="synonym">Ulothrix nitens</name>
    <dbReference type="NCBI Taxonomy" id="105231"/>
    <lineage>
        <taxon>Eukaryota</taxon>
        <taxon>Viridiplantae</taxon>
        <taxon>Streptophyta</taxon>
        <taxon>Klebsormidiophyceae</taxon>
        <taxon>Klebsormidiales</taxon>
        <taxon>Klebsormidiaceae</taxon>
        <taxon>Klebsormidium</taxon>
    </lineage>
</organism>
<dbReference type="Proteomes" id="UP000054558">
    <property type="component" value="Unassembled WGS sequence"/>
</dbReference>
<dbReference type="AlphaFoldDB" id="A0A1Y1IL84"/>
<dbReference type="Pfam" id="PF00481">
    <property type="entry name" value="PP2C"/>
    <property type="match status" value="2"/>
</dbReference>
<feature type="region of interest" description="Disordered" evidence="10">
    <location>
        <begin position="1"/>
        <end position="22"/>
    </location>
</feature>
<dbReference type="OMA" id="GPGIRNQ"/>
<keyword evidence="6" id="KW-0460">Magnesium</keyword>
<dbReference type="GO" id="GO:0046872">
    <property type="term" value="F:metal ion binding"/>
    <property type="evidence" value="ECO:0007669"/>
    <property type="project" value="UniProtKB-KW"/>
</dbReference>
<evidence type="ECO:0000259" key="11">
    <source>
        <dbReference type="PROSITE" id="PS51746"/>
    </source>
</evidence>
<evidence type="ECO:0000256" key="2">
    <source>
        <dbReference type="ARBA" id="ARBA00001946"/>
    </source>
</evidence>
<sequence length="442" mass="47178">MGAYLSQPVTSKASAEGGNGHVNYGSSAMQGWRTGMEDAHLTVVDLQKNTHLFGIFDGHGGHEVAKFVSRHLHTSLLETDAYAKGDLSQALVDAFLRMDELMLEEDGRKELQALARGEDPEEEGKKKKLKHKRSAPQLERLESTSSGSNLSDEEKGGVAGKRSNLSSAPQPDSGVAREGGLEASEDGTSGHAGVSEKDTAEVDEADSEAVTGPRDGEWEGAEEAQAKGGKKKGFLSNAIKGISQKVLSNSKYKGPAAGCTAVVALMQGDNLLVANAGDSRCIVSRRGQAIEMSTDHKPDNPEERARIMNAGGFVSAGRVNASLNLSRAIGDMEYKQNVSLPPKEQIVTAYPEVRSLKLEQGDEFLVLACDGIWDVKTNQQVVDFVKERLQQNKPLPRIVEELFDNCIAPNTSGTGLGCDNMSAVVVTLPSDLSKLTGESATK</sequence>
<accession>A0A1Y1IL84</accession>
<evidence type="ECO:0000256" key="7">
    <source>
        <dbReference type="ARBA" id="ARBA00022912"/>
    </source>
</evidence>
<evidence type="ECO:0000256" key="10">
    <source>
        <dbReference type="SAM" id="MobiDB-lite"/>
    </source>
</evidence>